<keyword evidence="2" id="KW-1185">Reference proteome</keyword>
<protein>
    <submittedName>
        <fullName evidence="1">Uncharacterized protein</fullName>
    </submittedName>
</protein>
<organism evidence="1 2">
    <name type="scientific">Salix dunnii</name>
    <dbReference type="NCBI Taxonomy" id="1413687"/>
    <lineage>
        <taxon>Eukaryota</taxon>
        <taxon>Viridiplantae</taxon>
        <taxon>Streptophyta</taxon>
        <taxon>Embryophyta</taxon>
        <taxon>Tracheophyta</taxon>
        <taxon>Spermatophyta</taxon>
        <taxon>Magnoliopsida</taxon>
        <taxon>eudicotyledons</taxon>
        <taxon>Gunneridae</taxon>
        <taxon>Pentapetalae</taxon>
        <taxon>rosids</taxon>
        <taxon>fabids</taxon>
        <taxon>Malpighiales</taxon>
        <taxon>Salicaceae</taxon>
        <taxon>Saliceae</taxon>
        <taxon>Salix</taxon>
    </lineage>
</organism>
<comment type="caution">
    <text evidence="1">The sequence shown here is derived from an EMBL/GenBank/DDBJ whole genome shotgun (WGS) entry which is preliminary data.</text>
</comment>
<accession>A0A835J3V2</accession>
<gene>
    <name evidence="1" type="ORF">SADUNF_Sadunf18G0073500</name>
</gene>
<dbReference type="AlphaFoldDB" id="A0A835J3V2"/>
<evidence type="ECO:0000313" key="1">
    <source>
        <dbReference type="EMBL" id="KAF9662622.1"/>
    </source>
</evidence>
<evidence type="ECO:0000313" key="2">
    <source>
        <dbReference type="Proteomes" id="UP000657918"/>
    </source>
</evidence>
<dbReference type="EMBL" id="JADGMS010000018">
    <property type="protein sequence ID" value="KAF9662622.1"/>
    <property type="molecule type" value="Genomic_DNA"/>
</dbReference>
<proteinExistence type="predicted"/>
<dbReference type="Proteomes" id="UP000657918">
    <property type="component" value="Unassembled WGS sequence"/>
</dbReference>
<name>A0A835J3V2_9ROSI</name>
<reference evidence="1 2" key="1">
    <citation type="submission" date="2020-10" db="EMBL/GenBank/DDBJ databases">
        <title>Plant Genome Project.</title>
        <authorList>
            <person name="Zhang R.-G."/>
        </authorList>
    </citation>
    <scope>NUCLEOTIDE SEQUENCE [LARGE SCALE GENOMIC DNA]</scope>
    <source>
        <strain evidence="1">FAFU-HL-1</strain>
        <tissue evidence="1">Leaf</tissue>
    </source>
</reference>
<sequence>MGSFAVVTSSSISNQCPADYQYLKIYVICSTQATVSFSSPLDLLVCLNNIPIWATNSSMGNQCPANYQYLKIYVICSTQATVSFSFPLDLLVCLNNIPIWGFDLCNRSMFMRFSRENRK</sequence>